<dbReference type="AlphaFoldDB" id="A0A1F7KZ94"/>
<gene>
    <name evidence="2" type="ORF">A3K52_00135</name>
</gene>
<evidence type="ECO:0000313" key="3">
    <source>
        <dbReference type="Proteomes" id="UP000177050"/>
    </source>
</evidence>
<comment type="caution">
    <text evidence="2">The sequence shown here is derived from an EMBL/GenBank/DDBJ whole genome shotgun (WGS) entry which is preliminary data.</text>
</comment>
<feature type="transmembrane region" description="Helical" evidence="1">
    <location>
        <begin position="6"/>
        <end position="31"/>
    </location>
</feature>
<name>A0A1F7KZ94_9BACT</name>
<keyword evidence="1" id="KW-0812">Transmembrane</keyword>
<organism evidence="2 3">
    <name type="scientific">Candidatus Roizmanbacteria bacterium RIFOXYD1_FULL_38_12</name>
    <dbReference type="NCBI Taxonomy" id="1802093"/>
    <lineage>
        <taxon>Bacteria</taxon>
        <taxon>Candidatus Roizmaniibacteriota</taxon>
    </lineage>
</organism>
<sequence length="87" mass="9679">MDTTQILLIITLGTTTVFSVIIGIQLIHVLYELRKTLSTINKITTGFEAVGLNLEHGFGEVVGFVNGFKTILKVFEIFAHKKNDKTK</sequence>
<dbReference type="Proteomes" id="UP000177050">
    <property type="component" value="Unassembled WGS sequence"/>
</dbReference>
<protein>
    <submittedName>
        <fullName evidence="2">Uncharacterized protein</fullName>
    </submittedName>
</protein>
<reference evidence="2 3" key="1">
    <citation type="journal article" date="2016" name="Nat. Commun.">
        <title>Thousands of microbial genomes shed light on interconnected biogeochemical processes in an aquifer system.</title>
        <authorList>
            <person name="Anantharaman K."/>
            <person name="Brown C.T."/>
            <person name="Hug L.A."/>
            <person name="Sharon I."/>
            <person name="Castelle C.J."/>
            <person name="Probst A.J."/>
            <person name="Thomas B.C."/>
            <person name="Singh A."/>
            <person name="Wilkins M.J."/>
            <person name="Karaoz U."/>
            <person name="Brodie E.L."/>
            <person name="Williams K.H."/>
            <person name="Hubbard S.S."/>
            <person name="Banfield J.F."/>
        </authorList>
    </citation>
    <scope>NUCLEOTIDE SEQUENCE [LARGE SCALE GENOMIC DNA]</scope>
</reference>
<keyword evidence="1" id="KW-0472">Membrane</keyword>
<evidence type="ECO:0000256" key="1">
    <source>
        <dbReference type="SAM" id="Phobius"/>
    </source>
</evidence>
<accession>A0A1F7KZ94</accession>
<dbReference type="EMBL" id="MGBR01000001">
    <property type="protein sequence ID" value="OGK73203.1"/>
    <property type="molecule type" value="Genomic_DNA"/>
</dbReference>
<proteinExistence type="predicted"/>
<evidence type="ECO:0000313" key="2">
    <source>
        <dbReference type="EMBL" id="OGK73203.1"/>
    </source>
</evidence>
<keyword evidence="1" id="KW-1133">Transmembrane helix</keyword>